<reference evidence="2" key="1">
    <citation type="journal article" date="2019" name="Int. J. Syst. Evol. Microbiol.">
        <title>The Global Catalogue of Microorganisms (GCM) 10K type strain sequencing project: providing services to taxonomists for standard genome sequencing and annotation.</title>
        <authorList>
            <consortium name="The Broad Institute Genomics Platform"/>
            <consortium name="The Broad Institute Genome Sequencing Center for Infectious Disease"/>
            <person name="Wu L."/>
            <person name="Ma J."/>
        </authorList>
    </citation>
    <scope>NUCLEOTIDE SEQUENCE [LARGE SCALE GENOMIC DNA]</scope>
    <source>
        <strain evidence="2">NBRC 15640</strain>
    </source>
</reference>
<dbReference type="InterPro" id="IPR023198">
    <property type="entry name" value="PGP-like_dom2"/>
</dbReference>
<proteinExistence type="predicted"/>
<dbReference type="SUPFAM" id="SSF56784">
    <property type="entry name" value="HAD-like"/>
    <property type="match status" value="1"/>
</dbReference>
<protein>
    <submittedName>
        <fullName evidence="1">Haloacid dehalogenase</fullName>
    </submittedName>
</protein>
<dbReference type="SFLD" id="SFLDG01129">
    <property type="entry name" value="C1.5:_HAD__Beta-PGM__Phosphata"/>
    <property type="match status" value="1"/>
</dbReference>
<dbReference type="AlphaFoldDB" id="A0AAV5NYK0"/>
<dbReference type="Pfam" id="PF00702">
    <property type="entry name" value="Hydrolase"/>
    <property type="match status" value="1"/>
</dbReference>
<comment type="caution">
    <text evidence="1">The sequence shown here is derived from an EMBL/GenBank/DDBJ whole genome shotgun (WGS) entry which is preliminary data.</text>
</comment>
<dbReference type="PANTHER" id="PTHR43611">
    <property type="entry name" value="ALPHA-D-GLUCOSE 1-PHOSPHATE PHOSPHATASE"/>
    <property type="match status" value="1"/>
</dbReference>
<dbReference type="Gene3D" id="1.10.150.240">
    <property type="entry name" value="Putative phosphatase, domain 2"/>
    <property type="match status" value="1"/>
</dbReference>
<evidence type="ECO:0000313" key="2">
    <source>
        <dbReference type="Proteomes" id="UP001156690"/>
    </source>
</evidence>
<dbReference type="InterPro" id="IPR023214">
    <property type="entry name" value="HAD_sf"/>
</dbReference>
<dbReference type="InterPro" id="IPR036412">
    <property type="entry name" value="HAD-like_sf"/>
</dbReference>
<dbReference type="SFLD" id="SFLDS00003">
    <property type="entry name" value="Haloacid_Dehalogenase"/>
    <property type="match status" value="1"/>
</dbReference>
<name>A0AAV5NYK0_9VIBR</name>
<dbReference type="EMBL" id="BSNX01000074">
    <property type="protein sequence ID" value="GLQ75637.1"/>
    <property type="molecule type" value="Genomic_DNA"/>
</dbReference>
<evidence type="ECO:0000313" key="1">
    <source>
        <dbReference type="EMBL" id="GLQ75637.1"/>
    </source>
</evidence>
<dbReference type="CDD" id="cd02603">
    <property type="entry name" value="HAD_sEH-N_like"/>
    <property type="match status" value="1"/>
</dbReference>
<keyword evidence="2" id="KW-1185">Reference proteome</keyword>
<dbReference type="PANTHER" id="PTHR43611:SF3">
    <property type="entry name" value="FLAVIN MONONUCLEOTIDE HYDROLASE 1, CHLOROPLATIC"/>
    <property type="match status" value="1"/>
</dbReference>
<dbReference type="Gene3D" id="3.40.50.1000">
    <property type="entry name" value="HAD superfamily/HAD-like"/>
    <property type="match status" value="1"/>
</dbReference>
<dbReference type="Proteomes" id="UP001156690">
    <property type="component" value="Unassembled WGS sequence"/>
</dbReference>
<organism evidence="1 2">
    <name type="scientific">Vibrio penaeicida</name>
    <dbReference type="NCBI Taxonomy" id="104609"/>
    <lineage>
        <taxon>Bacteria</taxon>
        <taxon>Pseudomonadati</taxon>
        <taxon>Pseudomonadota</taxon>
        <taxon>Gammaproteobacteria</taxon>
        <taxon>Vibrionales</taxon>
        <taxon>Vibrionaceae</taxon>
        <taxon>Vibrio</taxon>
    </lineage>
</organism>
<sequence>MTIKNIVFDVGNVIVKWSPLEIVSATFDVEEEAAQKLAQDIFSHQIWLDLNKGRYSESEAKLAYQTQLQLSATETDRLFDNVKSSLSLLEGTEDMMKDLKESGYGIYALTDNVHEIVTFLKDKYDFWSLFDNAIVSAEWDVLKPNPRIYQLVVEQCNVEAGESVFLDDMPANVEGAKTEGFHAFQFSTAKKAREDLRSLGVSV</sequence>
<dbReference type="RefSeq" id="WP_126608490.1">
    <property type="nucleotide sequence ID" value="NZ_AP025144.1"/>
</dbReference>
<dbReference type="NCBIfam" id="TIGR01509">
    <property type="entry name" value="HAD-SF-IA-v3"/>
    <property type="match status" value="1"/>
</dbReference>
<dbReference type="InterPro" id="IPR006439">
    <property type="entry name" value="HAD-SF_hydro_IA"/>
</dbReference>
<gene>
    <name evidence="1" type="ORF">GCM10007932_49990</name>
</gene>
<accession>A0AAV5NYK0</accession>